<evidence type="ECO:0000313" key="7">
    <source>
        <dbReference type="EMBL" id="KAH9828681.1"/>
    </source>
</evidence>
<dbReference type="EMBL" id="JADCUA010000050">
    <property type="protein sequence ID" value="KAH9828681.1"/>
    <property type="molecule type" value="Genomic_DNA"/>
</dbReference>
<gene>
    <name evidence="7" type="ORF">C8Q71DRAFT_486931</name>
</gene>
<evidence type="ECO:0000256" key="2">
    <source>
        <dbReference type="ARBA" id="ARBA00022771"/>
    </source>
</evidence>
<evidence type="ECO:0000313" key="8">
    <source>
        <dbReference type="Proteomes" id="UP000814176"/>
    </source>
</evidence>
<keyword evidence="3" id="KW-0862">Zinc</keyword>
<feature type="region of interest" description="Disordered" evidence="5">
    <location>
        <begin position="275"/>
        <end position="330"/>
    </location>
</feature>
<dbReference type="SUPFAM" id="SSF144232">
    <property type="entry name" value="HIT/MYND zinc finger-like"/>
    <property type="match status" value="1"/>
</dbReference>
<dbReference type="InterPro" id="IPR002893">
    <property type="entry name" value="Znf_MYND"/>
</dbReference>
<dbReference type="RefSeq" id="XP_047772337.1">
    <property type="nucleotide sequence ID" value="XM_047918863.1"/>
</dbReference>
<evidence type="ECO:0000256" key="1">
    <source>
        <dbReference type="ARBA" id="ARBA00022723"/>
    </source>
</evidence>
<accession>A0ABQ8JXG4</accession>
<dbReference type="Pfam" id="PF01753">
    <property type="entry name" value="zf-MYND"/>
    <property type="match status" value="1"/>
</dbReference>
<keyword evidence="1" id="KW-0479">Metal-binding</keyword>
<evidence type="ECO:0000256" key="3">
    <source>
        <dbReference type="ARBA" id="ARBA00022833"/>
    </source>
</evidence>
<dbReference type="Proteomes" id="UP000814176">
    <property type="component" value="Unassembled WGS sequence"/>
</dbReference>
<organism evidence="7 8">
    <name type="scientific">Rhodofomes roseus</name>
    <dbReference type="NCBI Taxonomy" id="34475"/>
    <lineage>
        <taxon>Eukaryota</taxon>
        <taxon>Fungi</taxon>
        <taxon>Dikarya</taxon>
        <taxon>Basidiomycota</taxon>
        <taxon>Agaricomycotina</taxon>
        <taxon>Agaricomycetes</taxon>
        <taxon>Polyporales</taxon>
        <taxon>Rhodofomes</taxon>
    </lineage>
</organism>
<evidence type="ECO:0000256" key="5">
    <source>
        <dbReference type="SAM" id="MobiDB-lite"/>
    </source>
</evidence>
<keyword evidence="2 4" id="KW-0863">Zinc-finger</keyword>
<proteinExistence type="predicted"/>
<reference evidence="7 8" key="1">
    <citation type="journal article" date="2021" name="Environ. Microbiol.">
        <title>Gene family expansions and transcriptome signatures uncover fungal adaptations to wood decay.</title>
        <authorList>
            <person name="Hage H."/>
            <person name="Miyauchi S."/>
            <person name="Viragh M."/>
            <person name="Drula E."/>
            <person name="Min B."/>
            <person name="Chaduli D."/>
            <person name="Navarro D."/>
            <person name="Favel A."/>
            <person name="Norest M."/>
            <person name="Lesage-Meessen L."/>
            <person name="Balint B."/>
            <person name="Merenyi Z."/>
            <person name="de Eugenio L."/>
            <person name="Morin E."/>
            <person name="Martinez A.T."/>
            <person name="Baldrian P."/>
            <person name="Stursova M."/>
            <person name="Martinez M.J."/>
            <person name="Novotny C."/>
            <person name="Magnuson J.K."/>
            <person name="Spatafora J.W."/>
            <person name="Maurice S."/>
            <person name="Pangilinan J."/>
            <person name="Andreopoulos W."/>
            <person name="LaButti K."/>
            <person name="Hundley H."/>
            <person name="Na H."/>
            <person name="Kuo A."/>
            <person name="Barry K."/>
            <person name="Lipzen A."/>
            <person name="Henrissat B."/>
            <person name="Riley R."/>
            <person name="Ahrendt S."/>
            <person name="Nagy L.G."/>
            <person name="Grigoriev I.V."/>
            <person name="Martin F."/>
            <person name="Rosso M.N."/>
        </authorList>
    </citation>
    <scope>NUCLEOTIDE SEQUENCE [LARGE SCALE GENOMIC DNA]</scope>
    <source>
        <strain evidence="7 8">CIRM-BRFM 1785</strain>
    </source>
</reference>
<comment type="caution">
    <text evidence="7">The sequence shown here is derived from an EMBL/GenBank/DDBJ whole genome shotgun (WGS) entry which is preliminary data.</text>
</comment>
<evidence type="ECO:0000256" key="4">
    <source>
        <dbReference type="PROSITE-ProRule" id="PRU00134"/>
    </source>
</evidence>
<name>A0ABQ8JXG4_9APHY</name>
<dbReference type="GeneID" id="71999595"/>
<sequence length="330" mass="37098">MPSDVIEIDEHCLSGKGYPPHAFRLTQKFREYALFMQKCLIPYDKECIMSDDDEMSTAMALVVASGRMCPKGELEIRSEAAKGSPEDILELGIRHYTGQGGPPQNPRVGLEQWLYLIDVERGGRLATPPNRRILSQAHSCIAWYYIEKVHRNSRKPKMGDLTRAAEAANAAAHLGYFTPAVIATAEYIDEAVEKESGKQYWEVSPFDTMKDLRCVYERQQRELEAGEEPNVQRCAWPECWLEGTKDAPLMKCNGKCTEPYKPRYCSRECQKQDWKRHKPKCKPGPPTPSASEDGSEEEEEEQAAGPSSRALTKPIISGLPVHTSSTTMSP</sequence>
<dbReference type="Gene3D" id="6.10.140.2220">
    <property type="match status" value="1"/>
</dbReference>
<dbReference type="PROSITE" id="PS50865">
    <property type="entry name" value="ZF_MYND_2"/>
    <property type="match status" value="1"/>
</dbReference>
<protein>
    <recommendedName>
        <fullName evidence="6">MYND-type domain-containing protein</fullName>
    </recommendedName>
</protein>
<keyword evidence="8" id="KW-1185">Reference proteome</keyword>
<evidence type="ECO:0000259" key="6">
    <source>
        <dbReference type="PROSITE" id="PS50865"/>
    </source>
</evidence>
<feature type="compositionally biased region" description="Acidic residues" evidence="5">
    <location>
        <begin position="293"/>
        <end position="302"/>
    </location>
</feature>
<feature type="domain" description="MYND-type" evidence="6">
    <location>
        <begin position="239"/>
        <end position="281"/>
    </location>
</feature>